<dbReference type="EMBL" id="CP001818">
    <property type="protein sequence ID" value="ACZ18455.1"/>
    <property type="molecule type" value="Genomic_DNA"/>
</dbReference>
<accession>D1B852</accession>
<keyword evidence="1" id="KW-0479">Metal-binding</keyword>
<keyword evidence="2" id="KW-0326">Glycosidase</keyword>
<dbReference type="eggNOG" id="COG2818">
    <property type="taxonomic scope" value="Bacteria"/>
</dbReference>
<keyword evidence="3" id="KW-1185">Reference proteome</keyword>
<dbReference type="Gene3D" id="1.10.340.30">
    <property type="entry name" value="Hypothetical protein, domain 2"/>
    <property type="match status" value="1"/>
</dbReference>
<dbReference type="PATRIC" id="fig|525903.6.peg.220"/>
<feature type="binding site" evidence="1">
    <location>
        <position position="183"/>
    </location>
    <ligand>
        <name>Zn(2+)</name>
        <dbReference type="ChEBI" id="CHEBI:29105"/>
    </ligand>
</feature>
<evidence type="ECO:0000313" key="2">
    <source>
        <dbReference type="EMBL" id="ACZ18455.1"/>
    </source>
</evidence>
<feature type="binding site" evidence="1">
    <location>
        <position position="21"/>
    </location>
    <ligand>
        <name>Zn(2+)</name>
        <dbReference type="ChEBI" id="CHEBI:29105"/>
    </ligand>
</feature>
<dbReference type="InterPro" id="IPR052891">
    <property type="entry name" value="DNA-3mA_glycosylase"/>
</dbReference>
<reference evidence="2 3" key="1">
    <citation type="journal article" date="2009" name="Stand. Genomic Sci.">
        <title>Complete genome sequence of Thermanaerovibrio acidaminovorans type strain (Su883).</title>
        <authorList>
            <person name="Chovatia M."/>
            <person name="Sikorski J."/>
            <person name="Schroder M."/>
            <person name="Lapidus A."/>
            <person name="Nolan M."/>
            <person name="Tice H."/>
            <person name="Glavina Del Rio T."/>
            <person name="Copeland A."/>
            <person name="Cheng J.F."/>
            <person name="Lucas S."/>
            <person name="Chen F."/>
            <person name="Bruce D."/>
            <person name="Goodwin L."/>
            <person name="Pitluck S."/>
            <person name="Ivanova N."/>
            <person name="Mavromatis K."/>
            <person name="Ovchinnikova G."/>
            <person name="Pati A."/>
            <person name="Chen A."/>
            <person name="Palaniappan K."/>
            <person name="Land M."/>
            <person name="Hauser L."/>
            <person name="Chang Y.J."/>
            <person name="Jeffries C.D."/>
            <person name="Chain P."/>
            <person name="Saunders E."/>
            <person name="Detter J.C."/>
            <person name="Brettin T."/>
            <person name="Rohde M."/>
            <person name="Goker M."/>
            <person name="Spring S."/>
            <person name="Bristow J."/>
            <person name="Markowitz V."/>
            <person name="Hugenholtz P."/>
            <person name="Kyrpides N.C."/>
            <person name="Klenk H.P."/>
            <person name="Eisen J.A."/>
        </authorList>
    </citation>
    <scope>NUCLEOTIDE SEQUENCE [LARGE SCALE GENOMIC DNA]</scope>
    <source>
        <strain evidence="3">ATCC 49978 / DSM 6589 / Su883</strain>
    </source>
</reference>
<dbReference type="RefSeq" id="WP_012868971.1">
    <property type="nucleotide sequence ID" value="NC_013522.1"/>
</dbReference>
<dbReference type="EnsemblBacteria" id="ACZ18455">
    <property type="protein sequence ID" value="ACZ18455"/>
    <property type="gene ID" value="Taci_0216"/>
</dbReference>
<dbReference type="OrthoDB" id="9807664at2"/>
<dbReference type="GO" id="GO:0046872">
    <property type="term" value="F:metal ion binding"/>
    <property type="evidence" value="ECO:0007669"/>
    <property type="project" value="UniProtKB-KW"/>
</dbReference>
<dbReference type="KEGG" id="tai:Taci_0216"/>
<dbReference type="HOGENOM" id="CLU_083758_1_0_0"/>
<dbReference type="InterPro" id="IPR005019">
    <property type="entry name" value="Adenine_glyco"/>
</dbReference>
<dbReference type="GO" id="GO:0008725">
    <property type="term" value="F:DNA-3-methyladenine glycosylase activity"/>
    <property type="evidence" value="ECO:0007669"/>
    <property type="project" value="UniProtKB-EC"/>
</dbReference>
<keyword evidence="2" id="KW-0378">Hydrolase</keyword>
<dbReference type="InterPro" id="IPR011257">
    <property type="entry name" value="DNA_glycosylase"/>
</dbReference>
<dbReference type="PANTHER" id="PTHR30037:SF4">
    <property type="entry name" value="DNA-3-METHYLADENINE GLYCOSYLASE I"/>
    <property type="match status" value="1"/>
</dbReference>
<dbReference type="Pfam" id="PF03352">
    <property type="entry name" value="Adenine_glyco"/>
    <property type="match status" value="1"/>
</dbReference>
<dbReference type="AlphaFoldDB" id="D1B852"/>
<organism evidence="2 3">
    <name type="scientific">Thermanaerovibrio acidaminovorans (strain ATCC 49978 / DSM 6589 / Su883)</name>
    <name type="common">Selenomonas acidaminovorans</name>
    <dbReference type="NCBI Taxonomy" id="525903"/>
    <lineage>
        <taxon>Bacteria</taxon>
        <taxon>Thermotogati</taxon>
        <taxon>Synergistota</taxon>
        <taxon>Synergistia</taxon>
        <taxon>Synergistales</taxon>
        <taxon>Synergistaceae</taxon>
        <taxon>Thermanaerovibrio</taxon>
    </lineage>
</organism>
<evidence type="ECO:0000256" key="1">
    <source>
        <dbReference type="PIRSR" id="PIRSR605019-1"/>
    </source>
</evidence>
<dbReference type="Proteomes" id="UP000002030">
    <property type="component" value="Chromosome"/>
</dbReference>
<dbReference type="PANTHER" id="PTHR30037">
    <property type="entry name" value="DNA-3-METHYLADENINE GLYCOSYLASE 1"/>
    <property type="match status" value="1"/>
</dbReference>
<sequence>MAEGPIRCPWCLKDPLYVAYHDLEWGVPERDELKVFEHLCLETFQCGLSWLLVLRRRRHLRAALLGFDPEALASWGEGEISAALRAEGMIRCVSKVRGVVRNARTLLDLWDRGLRLSDLVWSPFGGETRVNRRRLGEALPPSTPESEDLSRRLRGLGFSFVGPVVCYSLMQALGVVDDHVVECVRHPSRRG</sequence>
<evidence type="ECO:0000313" key="3">
    <source>
        <dbReference type="Proteomes" id="UP000002030"/>
    </source>
</evidence>
<keyword evidence="1" id="KW-0862">Zinc</keyword>
<dbReference type="EC" id="3.2.2.20" evidence="2"/>
<feature type="binding site" evidence="1">
    <location>
        <position position="179"/>
    </location>
    <ligand>
        <name>Zn(2+)</name>
        <dbReference type="ChEBI" id="CHEBI:29105"/>
    </ligand>
</feature>
<proteinExistence type="predicted"/>
<dbReference type="SUPFAM" id="SSF48150">
    <property type="entry name" value="DNA-glycosylase"/>
    <property type="match status" value="1"/>
</dbReference>
<name>D1B852_THEAS</name>
<protein>
    <submittedName>
        <fullName evidence="2">DNA-3-methyladenine glycosylase I</fullName>
        <ecNumber evidence="2">3.2.2.20</ecNumber>
    </submittedName>
</protein>
<gene>
    <name evidence="2" type="ordered locus">Taci_0216</name>
</gene>
<feature type="binding site" evidence="1">
    <location>
        <position position="8"/>
    </location>
    <ligand>
        <name>Zn(2+)</name>
        <dbReference type="ChEBI" id="CHEBI:29105"/>
    </ligand>
</feature>
<dbReference type="STRING" id="525903.Taci_0216"/>
<dbReference type="GO" id="GO:0006284">
    <property type="term" value="P:base-excision repair"/>
    <property type="evidence" value="ECO:0007669"/>
    <property type="project" value="InterPro"/>
</dbReference>